<evidence type="ECO:0000313" key="8">
    <source>
        <dbReference type="EMBL" id="PYH83971.1"/>
    </source>
</evidence>
<feature type="transmembrane region" description="Helical" evidence="6">
    <location>
        <begin position="132"/>
        <end position="157"/>
    </location>
</feature>
<protein>
    <recommendedName>
        <fullName evidence="10">MFS general substrate transporter</fullName>
    </recommendedName>
</protein>
<sequence>MAQHITPPRSTRVLLPLLLTAFLFFLGENIQSGPRTQIYESILCDQILPDNATIPLSSARCKDKAVQEELAFLKGTERVLGALPTILVIPWSIFAERYGRCLSLRLALFGVLCEELWSCLICWFSNTFPIRLILLAPVFEIIGGGPGIIITMIHLLAAEAATEEKRTTTFFFIRAMAIAAAVLALFGSSLLMSHHVWVPWLLGLFCLLLAILTTPSELHPATTRSSPDEATALNPGQYRDDDTITVSQESDSSIKEHASLRSRLIQITQQLHKGARVVYGNTSLIILLGMSFLGQLGEDSLPMALLLYISKRYNWEFARANLLWSVGEAVRFMCLIVLLPRISRMLLSRAGSNTYKTDFAIALASATMLSLGTLLLGLGVSLPISTIGMFNLSGSIIESSGNLAYAGVILISATGGLNSALRSLVTLTISPEDISVVYSIFTILHVLSTSLAGPIYSGAFALGLQLGVEYTGLPFIVAAALVGLSLPMFFLVRPRRDYELIEG</sequence>
<keyword evidence="2 6" id="KW-0812">Transmembrane</keyword>
<evidence type="ECO:0000256" key="1">
    <source>
        <dbReference type="ARBA" id="ARBA00004141"/>
    </source>
</evidence>
<keyword evidence="4 6" id="KW-0472">Membrane</keyword>
<feature type="chain" id="PRO_5016344407" description="MFS general substrate transporter" evidence="7">
    <location>
        <begin position="28"/>
        <end position="503"/>
    </location>
</feature>
<evidence type="ECO:0008006" key="10">
    <source>
        <dbReference type="Google" id="ProtNLM"/>
    </source>
</evidence>
<evidence type="ECO:0000256" key="5">
    <source>
        <dbReference type="SAM" id="MobiDB-lite"/>
    </source>
</evidence>
<feature type="transmembrane region" description="Helical" evidence="6">
    <location>
        <begin position="106"/>
        <end position="126"/>
    </location>
</feature>
<evidence type="ECO:0000313" key="9">
    <source>
        <dbReference type="Proteomes" id="UP000248340"/>
    </source>
</evidence>
<evidence type="ECO:0000256" key="3">
    <source>
        <dbReference type="ARBA" id="ARBA00022989"/>
    </source>
</evidence>
<feature type="transmembrane region" description="Helical" evidence="6">
    <location>
        <begin position="169"/>
        <end position="191"/>
    </location>
</feature>
<dbReference type="Gene3D" id="1.20.1250.20">
    <property type="entry name" value="MFS general substrate transporter like domains"/>
    <property type="match status" value="1"/>
</dbReference>
<dbReference type="SUPFAM" id="SSF103473">
    <property type="entry name" value="MFS general substrate transporter"/>
    <property type="match status" value="1"/>
</dbReference>
<feature type="transmembrane region" description="Helical" evidence="6">
    <location>
        <begin position="317"/>
        <end position="339"/>
    </location>
</feature>
<keyword evidence="7" id="KW-0732">Signal</keyword>
<feature type="transmembrane region" description="Helical" evidence="6">
    <location>
        <begin position="404"/>
        <end position="424"/>
    </location>
</feature>
<gene>
    <name evidence="8" type="ORF">BO82DRAFT_278127</name>
</gene>
<dbReference type="GeneID" id="37133956"/>
<dbReference type="AlphaFoldDB" id="A0A319CJF0"/>
<accession>A0A319CJF0</accession>
<feature type="region of interest" description="Disordered" evidence="5">
    <location>
        <begin position="219"/>
        <end position="239"/>
    </location>
</feature>
<comment type="subcellular location">
    <subcellularLocation>
        <location evidence="1">Membrane</location>
        <topology evidence="1">Multi-pass membrane protein</topology>
    </subcellularLocation>
</comment>
<proteinExistence type="predicted"/>
<name>A0A319CJF0_9EURO</name>
<feature type="transmembrane region" description="Helical" evidence="6">
    <location>
        <begin position="197"/>
        <end position="214"/>
    </location>
</feature>
<feature type="transmembrane region" description="Helical" evidence="6">
    <location>
        <begin position="473"/>
        <end position="492"/>
    </location>
</feature>
<keyword evidence="3 6" id="KW-1133">Transmembrane helix</keyword>
<dbReference type="InterPro" id="IPR036259">
    <property type="entry name" value="MFS_trans_sf"/>
</dbReference>
<evidence type="ECO:0000256" key="2">
    <source>
        <dbReference type="ARBA" id="ARBA00022692"/>
    </source>
</evidence>
<keyword evidence="9" id="KW-1185">Reference proteome</keyword>
<dbReference type="PANTHER" id="PTHR23507:SF1">
    <property type="entry name" value="FI18259P1-RELATED"/>
    <property type="match status" value="1"/>
</dbReference>
<feature type="transmembrane region" description="Helical" evidence="6">
    <location>
        <begin position="78"/>
        <end position="94"/>
    </location>
</feature>
<dbReference type="GO" id="GO:0022857">
    <property type="term" value="F:transmembrane transporter activity"/>
    <property type="evidence" value="ECO:0007669"/>
    <property type="project" value="TreeGrafter"/>
</dbReference>
<feature type="transmembrane region" description="Helical" evidence="6">
    <location>
        <begin position="436"/>
        <end position="461"/>
    </location>
</feature>
<dbReference type="RefSeq" id="XP_025494171.1">
    <property type="nucleotide sequence ID" value="XM_025631215.1"/>
</dbReference>
<evidence type="ECO:0000256" key="7">
    <source>
        <dbReference type="SAM" id="SignalP"/>
    </source>
</evidence>
<feature type="transmembrane region" description="Helical" evidence="6">
    <location>
        <begin position="277"/>
        <end position="297"/>
    </location>
</feature>
<evidence type="ECO:0000256" key="4">
    <source>
        <dbReference type="ARBA" id="ARBA00023136"/>
    </source>
</evidence>
<dbReference type="EMBL" id="KZ821686">
    <property type="protein sequence ID" value="PYH83971.1"/>
    <property type="molecule type" value="Genomic_DNA"/>
</dbReference>
<dbReference type="OrthoDB" id="194139at2759"/>
<organism evidence="8 9">
    <name type="scientific">Aspergillus uvarum CBS 121591</name>
    <dbReference type="NCBI Taxonomy" id="1448315"/>
    <lineage>
        <taxon>Eukaryota</taxon>
        <taxon>Fungi</taxon>
        <taxon>Dikarya</taxon>
        <taxon>Ascomycota</taxon>
        <taxon>Pezizomycotina</taxon>
        <taxon>Eurotiomycetes</taxon>
        <taxon>Eurotiomycetidae</taxon>
        <taxon>Eurotiales</taxon>
        <taxon>Aspergillaceae</taxon>
        <taxon>Aspergillus</taxon>
        <taxon>Aspergillus subgen. Circumdati</taxon>
    </lineage>
</organism>
<feature type="signal peptide" evidence="7">
    <location>
        <begin position="1"/>
        <end position="27"/>
    </location>
</feature>
<dbReference type="VEuPathDB" id="FungiDB:BO82DRAFT_278127"/>
<dbReference type="GO" id="GO:0016020">
    <property type="term" value="C:membrane"/>
    <property type="evidence" value="ECO:0007669"/>
    <property type="project" value="UniProtKB-SubCell"/>
</dbReference>
<feature type="transmembrane region" description="Helical" evidence="6">
    <location>
        <begin position="359"/>
        <end position="384"/>
    </location>
</feature>
<dbReference type="Proteomes" id="UP000248340">
    <property type="component" value="Unassembled WGS sequence"/>
</dbReference>
<evidence type="ECO:0000256" key="6">
    <source>
        <dbReference type="SAM" id="Phobius"/>
    </source>
</evidence>
<reference evidence="8 9" key="1">
    <citation type="submission" date="2016-12" db="EMBL/GenBank/DDBJ databases">
        <title>The genomes of Aspergillus section Nigri reveals drivers in fungal speciation.</title>
        <authorList>
            <consortium name="DOE Joint Genome Institute"/>
            <person name="Vesth T.C."/>
            <person name="Nybo J."/>
            <person name="Theobald S."/>
            <person name="Brandl J."/>
            <person name="Frisvad J.C."/>
            <person name="Nielsen K.F."/>
            <person name="Lyhne E.K."/>
            <person name="Kogle M.E."/>
            <person name="Kuo A."/>
            <person name="Riley R."/>
            <person name="Clum A."/>
            <person name="Nolan M."/>
            <person name="Lipzen A."/>
            <person name="Salamov A."/>
            <person name="Henrissat B."/>
            <person name="Wiebenga A."/>
            <person name="De Vries R.P."/>
            <person name="Grigoriev I.V."/>
            <person name="Mortensen U.H."/>
            <person name="Andersen M.R."/>
            <person name="Baker S.E."/>
        </authorList>
    </citation>
    <scope>NUCLEOTIDE SEQUENCE [LARGE SCALE GENOMIC DNA]</scope>
    <source>
        <strain evidence="8 9">CBS 121591</strain>
    </source>
</reference>
<dbReference type="PANTHER" id="PTHR23507">
    <property type="entry name" value="ZGC:174356"/>
    <property type="match status" value="1"/>
</dbReference>